<proteinExistence type="predicted"/>
<reference evidence="1 2" key="1">
    <citation type="submission" date="2023-10" db="EMBL/GenBank/DDBJ databases">
        <title>Sorlinia euscelidii gen. nov., sp. nov., an acetic acid bacteria isolated from the gut of Euscelidius variegatus emitter.</title>
        <authorList>
            <person name="Michoud G."/>
            <person name="Marasco R."/>
            <person name="Seferji K."/>
            <person name="Gonella E."/>
            <person name="Garuglieri E."/>
            <person name="Alma A."/>
            <person name="Mapelli F."/>
            <person name="Borin S."/>
            <person name="Daffonchio D."/>
            <person name="Crotti E."/>
        </authorList>
    </citation>
    <scope>NUCLEOTIDE SEQUENCE [LARGE SCALE GENOMIC DNA]</scope>
    <source>
        <strain evidence="1 2">EV16P</strain>
    </source>
</reference>
<sequence length="77" mass="8578">MSSAFFEMLPRQISQVPVEAQLRESDMFRLKPCRARGIRADEGPDRVTLTVLSHGKALKKQLGATSRGAGHNVRDTR</sequence>
<evidence type="ECO:0000313" key="2">
    <source>
        <dbReference type="Proteomes" id="UP001312908"/>
    </source>
</evidence>
<dbReference type="Proteomes" id="UP001312908">
    <property type="component" value="Unassembled WGS sequence"/>
</dbReference>
<evidence type="ECO:0000313" key="1">
    <source>
        <dbReference type="EMBL" id="MEE8659183.1"/>
    </source>
</evidence>
<dbReference type="EMBL" id="JAWJZY010000003">
    <property type="protein sequence ID" value="MEE8659183.1"/>
    <property type="molecule type" value="Genomic_DNA"/>
</dbReference>
<organism evidence="1 2">
    <name type="scientific">Sorlinia euscelidii</name>
    <dbReference type="NCBI Taxonomy" id="3081148"/>
    <lineage>
        <taxon>Bacteria</taxon>
        <taxon>Pseudomonadati</taxon>
        <taxon>Pseudomonadota</taxon>
        <taxon>Alphaproteobacteria</taxon>
        <taxon>Acetobacterales</taxon>
        <taxon>Acetobacteraceae</taxon>
        <taxon>Sorlinia</taxon>
    </lineage>
</organism>
<name>A0ABU7U3V1_9PROT</name>
<accession>A0ABU7U3V1</accession>
<gene>
    <name evidence="1" type="ORF">DOFOFD_09170</name>
</gene>
<protein>
    <submittedName>
        <fullName evidence="1">Uncharacterized protein</fullName>
    </submittedName>
</protein>
<comment type="caution">
    <text evidence="1">The sequence shown here is derived from an EMBL/GenBank/DDBJ whole genome shotgun (WGS) entry which is preliminary data.</text>
</comment>
<keyword evidence="2" id="KW-1185">Reference proteome</keyword>